<feature type="domain" description="G-patch" evidence="9">
    <location>
        <begin position="194"/>
        <end position="240"/>
    </location>
</feature>
<dbReference type="InterPro" id="IPR045211">
    <property type="entry name" value="TFP11/STIP/Ntr1"/>
</dbReference>
<dbReference type="PANTHER" id="PTHR23329">
    <property type="entry name" value="TUFTELIN-INTERACTING PROTEIN 11-RELATED"/>
    <property type="match status" value="1"/>
</dbReference>
<dbReference type="PANTHER" id="PTHR23329:SF1">
    <property type="entry name" value="TUFTELIN-INTERACTING PROTEIN 11"/>
    <property type="match status" value="1"/>
</dbReference>
<dbReference type="PROSITE" id="PS50174">
    <property type="entry name" value="G_PATCH"/>
    <property type="match status" value="1"/>
</dbReference>
<evidence type="ECO:0000256" key="1">
    <source>
        <dbReference type="ARBA" id="ARBA00004123"/>
    </source>
</evidence>
<comment type="similarity">
    <text evidence="2 7">Belongs to the TFP11/STIP family.</text>
</comment>
<keyword evidence="3 7" id="KW-0507">mRNA processing</keyword>
<feature type="compositionally biased region" description="Polar residues" evidence="8">
    <location>
        <begin position="99"/>
        <end position="109"/>
    </location>
</feature>
<dbReference type="SMART" id="SM00443">
    <property type="entry name" value="G_patch"/>
    <property type="match status" value="1"/>
</dbReference>
<evidence type="ECO:0000256" key="6">
    <source>
        <dbReference type="ARBA" id="ARBA00023242"/>
    </source>
</evidence>
<keyword evidence="6 7" id="KW-0539">Nucleus</keyword>
<evidence type="ECO:0000256" key="2">
    <source>
        <dbReference type="ARBA" id="ARBA00010900"/>
    </source>
</evidence>
<feature type="compositionally biased region" description="Basic residues" evidence="8">
    <location>
        <begin position="165"/>
        <end position="175"/>
    </location>
</feature>
<gene>
    <name evidence="10" type="primary">g5240</name>
    <name evidence="10" type="ORF">VP750_LOCUS4479</name>
</gene>
<evidence type="ECO:0000256" key="8">
    <source>
        <dbReference type="SAM" id="MobiDB-lite"/>
    </source>
</evidence>
<feature type="region of interest" description="Disordered" evidence="8">
    <location>
        <begin position="32"/>
        <end position="111"/>
    </location>
</feature>
<dbReference type="Proteomes" id="UP001497392">
    <property type="component" value="Unassembled WGS sequence"/>
</dbReference>
<comment type="caution">
    <text evidence="10">The sequence shown here is derived from an EMBL/GenBank/DDBJ whole genome shotgun (WGS) entry which is preliminary data.</text>
</comment>
<feature type="region of interest" description="Disordered" evidence="8">
    <location>
        <begin position="136"/>
        <end position="190"/>
    </location>
</feature>
<dbReference type="Pfam" id="PF01585">
    <property type="entry name" value="G-patch"/>
    <property type="match status" value="1"/>
</dbReference>
<accession>A0ABP1FSA9</accession>
<evidence type="ECO:0000313" key="10">
    <source>
        <dbReference type="EMBL" id="CAL5222820.1"/>
    </source>
</evidence>
<evidence type="ECO:0000259" key="9">
    <source>
        <dbReference type="PROSITE" id="PS50174"/>
    </source>
</evidence>
<reference evidence="10 11" key="1">
    <citation type="submission" date="2024-06" db="EMBL/GenBank/DDBJ databases">
        <authorList>
            <person name="Kraege A."/>
            <person name="Thomma B."/>
        </authorList>
    </citation>
    <scope>NUCLEOTIDE SEQUENCE [LARGE SCALE GENOMIC DNA]</scope>
</reference>
<dbReference type="EMBL" id="CAXHTA020000007">
    <property type="protein sequence ID" value="CAL5222820.1"/>
    <property type="molecule type" value="Genomic_DNA"/>
</dbReference>
<evidence type="ECO:0000256" key="4">
    <source>
        <dbReference type="ARBA" id="ARBA00022728"/>
    </source>
</evidence>
<keyword evidence="4 7" id="KW-0747">Spliceosome</keyword>
<keyword evidence="11" id="KW-1185">Reference proteome</keyword>
<name>A0ABP1FSA9_9CHLO</name>
<dbReference type="Pfam" id="PF07842">
    <property type="entry name" value="GCFC"/>
    <property type="match status" value="1"/>
</dbReference>
<organism evidence="10 11">
    <name type="scientific">Coccomyxa viridis</name>
    <dbReference type="NCBI Taxonomy" id="1274662"/>
    <lineage>
        <taxon>Eukaryota</taxon>
        <taxon>Viridiplantae</taxon>
        <taxon>Chlorophyta</taxon>
        <taxon>core chlorophytes</taxon>
        <taxon>Trebouxiophyceae</taxon>
        <taxon>Trebouxiophyceae incertae sedis</taxon>
        <taxon>Coccomyxaceae</taxon>
        <taxon>Coccomyxa</taxon>
    </lineage>
</organism>
<sequence>MDAHEHYERFDVDNDYEGGKWIGTEFFYTNKKRKRQQTKDEALYGYDSDLSDSERPRRGKGEKKEADYSQPVGFVSSGVVKSTDEKPEDVEQAEHSASGLGSNAGMSQNGKGLGLGAGVGAAGGLGFKAALDPNAMGMDDDEDDDVVMPTSFGKSVKQEADRRRKEQKVKQKAQKKASAVPKPGEDLGAFEKHTKGIGAKLMASMGYTPGQGLGRNRQGINKPIEAKLRPQRMGMGFNDYEEHKLLKPEDQVKEEKPPEQVKETAVDVRLWKKRHAQARVRREYRTADEVLAEAAERPQAAPKQTIIDMRGPQTRLVTNLEHLNMAEEGTEGDPGPVPELQHNLRLLVDLAEADIHRIDGKLRQEKDTAVILGREQARLQEELELVRRQVAQLAQVMQEVAKCQATDARLTLSDVCSTYARLKKQCREEYVMYNLAAAALAQVLPRFGMLLADWQPLQQPQNPAVLADFAAWRPLLESDAQRDNIFQDLSPSASDDPYTRLLASTVLPKLSTAITNAWEPREPEPLLQFLEQWADLLPSSVQRHILDTLVLPKINRAVQAWEPREEVIPLHTWLHPWLELLGRQLEDLYPTIRFKLATALQAWHPSDGSALTLLFPWHTVFEPKEWASLTGRSILPKLAYCLDHEFTVNPVDQKLEPWEWAMSWSAVLPRQQLISLLEDHFFPKWRAVLQHWLMHEPDYEEVTAWYLGWKGMLPPEAQDHERVRAQLTWALNAMNNSMLDVPLQYAQPQLQPAVGAGYAYAGAAGPAQAAASVREPAAASSAAEPSLRNLVESYAQEAGMEFLPKARQHEGLQVYGFGGVSCVVDNAAGVLRAHIGGQWVLASLEQLLAEARRRQRLS</sequence>
<evidence type="ECO:0000256" key="5">
    <source>
        <dbReference type="ARBA" id="ARBA00023187"/>
    </source>
</evidence>
<proteinExistence type="inferred from homology"/>
<protein>
    <submittedName>
        <fullName evidence="10">G5240 protein</fullName>
    </submittedName>
</protein>
<keyword evidence="5 7" id="KW-0508">mRNA splicing</keyword>
<dbReference type="InterPro" id="IPR022159">
    <property type="entry name" value="STIP/TFIP11_N"/>
</dbReference>
<dbReference type="PIRSF" id="PIRSF017706">
    <property type="entry name" value="TFIP11"/>
    <property type="match status" value="1"/>
</dbReference>
<dbReference type="Pfam" id="PF12457">
    <property type="entry name" value="TIP_N"/>
    <property type="match status" value="1"/>
</dbReference>
<evidence type="ECO:0000256" key="7">
    <source>
        <dbReference type="PIRNR" id="PIRNR017706"/>
    </source>
</evidence>
<comment type="subcellular location">
    <subcellularLocation>
        <location evidence="1 7">Nucleus</location>
    </subcellularLocation>
</comment>
<dbReference type="InterPro" id="IPR000467">
    <property type="entry name" value="G_patch_dom"/>
</dbReference>
<evidence type="ECO:0000313" key="11">
    <source>
        <dbReference type="Proteomes" id="UP001497392"/>
    </source>
</evidence>
<dbReference type="InterPro" id="IPR024933">
    <property type="entry name" value="TFP11"/>
</dbReference>
<dbReference type="InterPro" id="IPR022783">
    <property type="entry name" value="GCFC_dom"/>
</dbReference>
<evidence type="ECO:0000256" key="3">
    <source>
        <dbReference type="ARBA" id="ARBA00022664"/>
    </source>
</evidence>